<dbReference type="SUPFAM" id="SSF160214">
    <property type="entry name" value="FlaG-like"/>
    <property type="match status" value="1"/>
</dbReference>
<dbReference type="InterPro" id="IPR005186">
    <property type="entry name" value="FlaG"/>
</dbReference>
<dbReference type="Gene3D" id="3.30.160.170">
    <property type="entry name" value="FlaG-like"/>
    <property type="match status" value="1"/>
</dbReference>
<sequence length="115" mass="12392">MTTPISELSGNWAASFAASEKQRSDKVMQHLPAAKGNDTAAQKLNAEQLLPPLQQINEVLNPYGVQFQVSDGEPVVVQIIDSKSGEVIRQIPSEEVLRAAEQLAQLRGVLISGEA</sequence>
<dbReference type="OrthoDB" id="5741693at2"/>
<dbReference type="PANTHER" id="PTHR37166:SF1">
    <property type="entry name" value="PROTEIN FLAG"/>
    <property type="match status" value="1"/>
</dbReference>
<proteinExistence type="predicted"/>
<gene>
    <name evidence="1" type="ORF">CWE06_09415</name>
</gene>
<organism evidence="1 2">
    <name type="scientific">Aliidiomarina haloalkalitolerans</name>
    <dbReference type="NCBI Taxonomy" id="859059"/>
    <lineage>
        <taxon>Bacteria</taxon>
        <taxon>Pseudomonadati</taxon>
        <taxon>Pseudomonadota</taxon>
        <taxon>Gammaproteobacteria</taxon>
        <taxon>Alteromonadales</taxon>
        <taxon>Idiomarinaceae</taxon>
        <taxon>Aliidiomarina</taxon>
    </lineage>
</organism>
<reference evidence="1 2" key="1">
    <citation type="journal article" date="2011" name="Front. Microbiol.">
        <title>Genomic signatures of strain selection and enhancement in Bacillus atrophaeus var. globigii, a historical biowarfare simulant.</title>
        <authorList>
            <person name="Gibbons H.S."/>
            <person name="Broomall S.M."/>
            <person name="McNew L.A."/>
            <person name="Daligault H."/>
            <person name="Chapman C."/>
            <person name="Bruce D."/>
            <person name="Karavis M."/>
            <person name="Krepps M."/>
            <person name="McGregor P.A."/>
            <person name="Hong C."/>
            <person name="Park K.H."/>
            <person name="Akmal A."/>
            <person name="Feldman A."/>
            <person name="Lin J.S."/>
            <person name="Chang W.E."/>
            <person name="Higgs B.W."/>
            <person name="Demirev P."/>
            <person name="Lindquist J."/>
            <person name="Liem A."/>
            <person name="Fochler E."/>
            <person name="Read T.D."/>
            <person name="Tapia R."/>
            <person name="Johnson S."/>
            <person name="Bishop-Lilly K.A."/>
            <person name="Detter C."/>
            <person name="Han C."/>
            <person name="Sozhamannan S."/>
            <person name="Rosenzweig C.N."/>
            <person name="Skowronski E.W."/>
        </authorList>
    </citation>
    <scope>NUCLEOTIDE SEQUENCE [LARGE SCALE GENOMIC DNA]</scope>
    <source>
        <strain evidence="1 2">AK5</strain>
    </source>
</reference>
<accession>A0A432VSB2</accession>
<dbReference type="InterPro" id="IPR035924">
    <property type="entry name" value="FlaG-like_sf"/>
</dbReference>
<keyword evidence="1" id="KW-0282">Flagellum</keyword>
<dbReference type="EMBL" id="PIPI01000006">
    <property type="protein sequence ID" value="RUO19241.1"/>
    <property type="molecule type" value="Genomic_DNA"/>
</dbReference>
<comment type="caution">
    <text evidence="1">The sequence shown here is derived from an EMBL/GenBank/DDBJ whole genome shotgun (WGS) entry which is preliminary data.</text>
</comment>
<evidence type="ECO:0000313" key="2">
    <source>
        <dbReference type="Proteomes" id="UP000288212"/>
    </source>
</evidence>
<dbReference type="PANTHER" id="PTHR37166">
    <property type="entry name" value="PROTEIN FLAG"/>
    <property type="match status" value="1"/>
</dbReference>
<dbReference type="Pfam" id="PF03646">
    <property type="entry name" value="FlaG"/>
    <property type="match status" value="1"/>
</dbReference>
<protein>
    <submittedName>
        <fullName evidence="1">Flagellar protein</fullName>
    </submittedName>
</protein>
<name>A0A432VSB2_9GAMM</name>
<dbReference type="Proteomes" id="UP000288212">
    <property type="component" value="Unassembled WGS sequence"/>
</dbReference>
<dbReference type="AlphaFoldDB" id="A0A432VSB2"/>
<evidence type="ECO:0000313" key="1">
    <source>
        <dbReference type="EMBL" id="RUO19241.1"/>
    </source>
</evidence>
<keyword evidence="2" id="KW-1185">Reference proteome</keyword>
<dbReference type="RefSeq" id="WP_126793451.1">
    <property type="nucleotide sequence ID" value="NZ_PIPI01000006.1"/>
</dbReference>
<keyword evidence="1" id="KW-0969">Cilium</keyword>
<keyword evidence="1" id="KW-0966">Cell projection</keyword>